<organism evidence="1 2">
    <name type="scientific">Puccinia graminis f. sp. tritici</name>
    <dbReference type="NCBI Taxonomy" id="56615"/>
    <lineage>
        <taxon>Eukaryota</taxon>
        <taxon>Fungi</taxon>
        <taxon>Dikarya</taxon>
        <taxon>Basidiomycota</taxon>
        <taxon>Pucciniomycotina</taxon>
        <taxon>Pucciniomycetes</taxon>
        <taxon>Pucciniales</taxon>
        <taxon>Pucciniaceae</taxon>
        <taxon>Puccinia</taxon>
    </lineage>
</organism>
<evidence type="ECO:0000313" key="2">
    <source>
        <dbReference type="Proteomes" id="UP000324748"/>
    </source>
</evidence>
<name>A0A5B0QPJ2_PUCGR</name>
<accession>A0A5B0QPJ2</accession>
<dbReference type="EMBL" id="VSWC01000014">
    <property type="protein sequence ID" value="KAA1114843.1"/>
    <property type="molecule type" value="Genomic_DNA"/>
</dbReference>
<protein>
    <submittedName>
        <fullName evidence="1">Uncharacterized protein</fullName>
    </submittedName>
</protein>
<keyword evidence="2" id="KW-1185">Reference proteome</keyword>
<dbReference type="Proteomes" id="UP000324748">
    <property type="component" value="Unassembled WGS sequence"/>
</dbReference>
<sequence length="176" mass="18926">MPDLPKPIPNPEPVRGLTGFFRICGVRVGTLVQSWNGWKTTPPFLSPPSSFSLPLRTPPFPIIPHSSFLLLPTISSAVTPSDSACHPSKACQSRYSSGRPWTGLPPPLPPLARSEPRFCPSVPPAPCSPSAVYAETPIPQSAVNSNVRQCLYSPQQAFQNLAHSACFSPLSRALES</sequence>
<comment type="caution">
    <text evidence="1">The sequence shown here is derived from an EMBL/GenBank/DDBJ whole genome shotgun (WGS) entry which is preliminary data.</text>
</comment>
<proteinExistence type="predicted"/>
<reference evidence="1 2" key="1">
    <citation type="submission" date="2019-05" db="EMBL/GenBank/DDBJ databases">
        <title>Emergence of the Ug99 lineage of the wheat stem rust pathogen through somatic hybridization.</title>
        <authorList>
            <person name="Li F."/>
            <person name="Upadhyaya N.M."/>
            <person name="Sperschneider J."/>
            <person name="Matny O."/>
            <person name="Nguyen-Phuc H."/>
            <person name="Mago R."/>
            <person name="Raley C."/>
            <person name="Miller M.E."/>
            <person name="Silverstein K.A.T."/>
            <person name="Henningsen E."/>
            <person name="Hirsch C.D."/>
            <person name="Visser B."/>
            <person name="Pretorius Z.A."/>
            <person name="Steffenson B.J."/>
            <person name="Schwessinger B."/>
            <person name="Dodds P.N."/>
            <person name="Figueroa M."/>
        </authorList>
    </citation>
    <scope>NUCLEOTIDE SEQUENCE [LARGE SCALE GENOMIC DNA]</scope>
    <source>
        <strain evidence="1">21-0</strain>
    </source>
</reference>
<gene>
    <name evidence="1" type="ORF">PGT21_025128</name>
</gene>
<evidence type="ECO:0000313" key="1">
    <source>
        <dbReference type="EMBL" id="KAA1114843.1"/>
    </source>
</evidence>
<dbReference type="AlphaFoldDB" id="A0A5B0QPJ2"/>